<dbReference type="EMBL" id="BJWL01000214">
    <property type="protein sequence ID" value="GFS34654.1"/>
    <property type="molecule type" value="Genomic_DNA"/>
</dbReference>
<comment type="caution">
    <text evidence="14">The sequence shown here is derived from an EMBL/GenBank/DDBJ whole genome shotgun (WGS) entry which is preliminary data.</text>
</comment>
<keyword evidence="2" id="KW-1003">Cell membrane</keyword>
<dbReference type="AlphaFoldDB" id="A0A7J0DGB3"/>
<feature type="chain" id="PRO_5029590846" evidence="12">
    <location>
        <begin position="27"/>
        <end position="206"/>
    </location>
</feature>
<dbReference type="InterPro" id="IPR039391">
    <property type="entry name" value="Phytocyanin-like"/>
</dbReference>
<gene>
    <name evidence="14" type="ORF">Acr_00g0035160</name>
</gene>
<evidence type="ECO:0000256" key="11">
    <source>
        <dbReference type="SAM" id="Phobius"/>
    </source>
</evidence>
<dbReference type="InterPro" id="IPR003245">
    <property type="entry name" value="Phytocyanin_dom"/>
</dbReference>
<comment type="similarity">
    <text evidence="9">Belongs to the early nodulin-like (ENODL) family.</text>
</comment>
<keyword evidence="7" id="KW-0325">Glycoprotein</keyword>
<evidence type="ECO:0000256" key="6">
    <source>
        <dbReference type="ARBA" id="ARBA00023157"/>
    </source>
</evidence>
<evidence type="ECO:0000256" key="12">
    <source>
        <dbReference type="SAM" id="SignalP"/>
    </source>
</evidence>
<dbReference type="PANTHER" id="PTHR33021">
    <property type="entry name" value="BLUE COPPER PROTEIN"/>
    <property type="match status" value="1"/>
</dbReference>
<evidence type="ECO:0000256" key="10">
    <source>
        <dbReference type="SAM" id="MobiDB-lite"/>
    </source>
</evidence>
<proteinExistence type="inferred from homology"/>
<dbReference type="InterPro" id="IPR008972">
    <property type="entry name" value="Cupredoxin"/>
</dbReference>
<evidence type="ECO:0000256" key="2">
    <source>
        <dbReference type="ARBA" id="ARBA00022475"/>
    </source>
</evidence>
<comment type="subcellular location">
    <subcellularLocation>
        <location evidence="1">Cell membrane</location>
        <topology evidence="1">Lipid-anchor</topology>
        <topology evidence="1">GPI-anchor</topology>
    </subcellularLocation>
</comment>
<keyword evidence="3" id="KW-0336">GPI-anchor</keyword>
<evidence type="ECO:0000259" key="13">
    <source>
        <dbReference type="PROSITE" id="PS51485"/>
    </source>
</evidence>
<keyword evidence="6" id="KW-1015">Disulfide bond</keyword>
<feature type="transmembrane region" description="Helical" evidence="11">
    <location>
        <begin position="184"/>
        <end position="205"/>
    </location>
</feature>
<evidence type="ECO:0000256" key="9">
    <source>
        <dbReference type="ARBA" id="ARBA00035011"/>
    </source>
</evidence>
<keyword evidence="8" id="KW-0449">Lipoprotein</keyword>
<keyword evidence="5 11" id="KW-0472">Membrane</keyword>
<evidence type="ECO:0000256" key="4">
    <source>
        <dbReference type="ARBA" id="ARBA00022729"/>
    </source>
</evidence>
<keyword evidence="11" id="KW-1133">Transmembrane helix</keyword>
<feature type="domain" description="Phytocyanin" evidence="13">
    <location>
        <begin position="27"/>
        <end position="128"/>
    </location>
</feature>
<dbReference type="GO" id="GO:0005886">
    <property type="term" value="C:plasma membrane"/>
    <property type="evidence" value="ECO:0007669"/>
    <property type="project" value="UniProtKB-SubCell"/>
</dbReference>
<dbReference type="InterPro" id="IPR041846">
    <property type="entry name" value="ENL_dom"/>
</dbReference>
<keyword evidence="15" id="KW-1185">Reference proteome</keyword>
<dbReference type="PROSITE" id="PS51485">
    <property type="entry name" value="PHYTOCYANIN"/>
    <property type="match status" value="1"/>
</dbReference>
<dbReference type="Proteomes" id="UP000585474">
    <property type="component" value="Unassembled WGS sequence"/>
</dbReference>
<feature type="signal peptide" evidence="12">
    <location>
        <begin position="1"/>
        <end position="26"/>
    </location>
</feature>
<dbReference type="Pfam" id="PF02298">
    <property type="entry name" value="Cu_bind_like"/>
    <property type="match status" value="1"/>
</dbReference>
<dbReference type="FunFam" id="2.60.40.420:FF:000010">
    <property type="entry name" value="Early nodulin-like protein 1"/>
    <property type="match status" value="1"/>
</dbReference>
<evidence type="ECO:0000256" key="3">
    <source>
        <dbReference type="ARBA" id="ARBA00022622"/>
    </source>
</evidence>
<organism evidence="14 15">
    <name type="scientific">Actinidia rufa</name>
    <dbReference type="NCBI Taxonomy" id="165716"/>
    <lineage>
        <taxon>Eukaryota</taxon>
        <taxon>Viridiplantae</taxon>
        <taxon>Streptophyta</taxon>
        <taxon>Embryophyta</taxon>
        <taxon>Tracheophyta</taxon>
        <taxon>Spermatophyta</taxon>
        <taxon>Magnoliopsida</taxon>
        <taxon>eudicotyledons</taxon>
        <taxon>Gunneridae</taxon>
        <taxon>Pentapetalae</taxon>
        <taxon>asterids</taxon>
        <taxon>Ericales</taxon>
        <taxon>Actinidiaceae</taxon>
        <taxon>Actinidia</taxon>
    </lineage>
</organism>
<dbReference type="PANTHER" id="PTHR33021:SF449">
    <property type="entry name" value="EARLY NODULIN-LIKE PROTEIN 2"/>
    <property type="match status" value="1"/>
</dbReference>
<protein>
    <submittedName>
        <fullName evidence="14">Early nodulin-like protein 1</fullName>
    </submittedName>
</protein>
<dbReference type="GO" id="GO:0009055">
    <property type="term" value="F:electron transfer activity"/>
    <property type="evidence" value="ECO:0007669"/>
    <property type="project" value="InterPro"/>
</dbReference>
<keyword evidence="11" id="KW-0812">Transmembrane</keyword>
<dbReference type="OrthoDB" id="2015640at2759"/>
<evidence type="ECO:0000313" key="14">
    <source>
        <dbReference type="EMBL" id="GFS34654.1"/>
    </source>
</evidence>
<name>A0A7J0DGB3_9ERIC</name>
<evidence type="ECO:0000256" key="7">
    <source>
        <dbReference type="ARBA" id="ARBA00023180"/>
    </source>
</evidence>
<dbReference type="Gene3D" id="2.60.40.420">
    <property type="entry name" value="Cupredoxins - blue copper proteins"/>
    <property type="match status" value="1"/>
</dbReference>
<dbReference type="GO" id="GO:0098552">
    <property type="term" value="C:side of membrane"/>
    <property type="evidence" value="ECO:0007669"/>
    <property type="project" value="UniProtKB-KW"/>
</dbReference>
<dbReference type="CDD" id="cd11019">
    <property type="entry name" value="OsENODL1_like"/>
    <property type="match status" value="1"/>
</dbReference>
<feature type="compositionally biased region" description="Pro residues" evidence="10">
    <location>
        <begin position="135"/>
        <end position="164"/>
    </location>
</feature>
<evidence type="ECO:0000256" key="8">
    <source>
        <dbReference type="ARBA" id="ARBA00023288"/>
    </source>
</evidence>
<keyword evidence="4 12" id="KW-0732">Signal</keyword>
<sequence length="206" mass="22547">MASEIRWPLLILVLIFFTGLIDLLEAYQFNVGGREGWVLNPSENYSHWAERTRFQVNDTLFFKYMKGSDSVLVVSKEDYNECNTQKPILKMDGGDSVFKLDRSGPFYFITGNKTNCQNGQKLIIVVLAVRNKPTSPTPSPTLSPAPAIPTLPSPYPSTLSPPVPAGGAPAHINAPPPRSFAAPFTPSVVFVLLVTLLVLSFLGVLP</sequence>
<dbReference type="SUPFAM" id="SSF49503">
    <property type="entry name" value="Cupredoxins"/>
    <property type="match status" value="1"/>
</dbReference>
<evidence type="ECO:0000313" key="15">
    <source>
        <dbReference type="Proteomes" id="UP000585474"/>
    </source>
</evidence>
<feature type="region of interest" description="Disordered" evidence="10">
    <location>
        <begin position="135"/>
        <end position="170"/>
    </location>
</feature>
<evidence type="ECO:0000256" key="1">
    <source>
        <dbReference type="ARBA" id="ARBA00004609"/>
    </source>
</evidence>
<accession>A0A7J0DGB3</accession>
<evidence type="ECO:0000256" key="5">
    <source>
        <dbReference type="ARBA" id="ARBA00023136"/>
    </source>
</evidence>
<reference evidence="15" key="1">
    <citation type="submission" date="2019-07" db="EMBL/GenBank/DDBJ databases">
        <title>De Novo Assembly of kiwifruit Actinidia rufa.</title>
        <authorList>
            <person name="Sugita-Konishi S."/>
            <person name="Sato K."/>
            <person name="Mori E."/>
            <person name="Abe Y."/>
            <person name="Kisaki G."/>
            <person name="Hamano K."/>
            <person name="Suezawa K."/>
            <person name="Otani M."/>
            <person name="Fukuda T."/>
            <person name="Manabe T."/>
            <person name="Gomi K."/>
            <person name="Tabuchi M."/>
            <person name="Akimitsu K."/>
            <person name="Kataoka I."/>
        </authorList>
    </citation>
    <scope>NUCLEOTIDE SEQUENCE [LARGE SCALE GENOMIC DNA]</scope>
    <source>
        <strain evidence="15">cv. Fuchu</strain>
    </source>
</reference>